<gene>
    <name evidence="5 7" type="primary">rhaM</name>
    <name evidence="7" type="ORF">FHP24_11770</name>
</gene>
<dbReference type="AlphaFoldDB" id="A0A5C4XJF4"/>
<name>A0A5C4XJF4_9HYPH</name>
<dbReference type="EC" id="5.1.3.32" evidence="5 6"/>
<evidence type="ECO:0000256" key="6">
    <source>
        <dbReference type="NCBIfam" id="TIGR02625"/>
    </source>
</evidence>
<organism evidence="7 8">
    <name type="scientific">Aliirhizobium smilacinae</name>
    <dbReference type="NCBI Taxonomy" id="1395944"/>
    <lineage>
        <taxon>Bacteria</taxon>
        <taxon>Pseudomonadati</taxon>
        <taxon>Pseudomonadota</taxon>
        <taxon>Alphaproteobacteria</taxon>
        <taxon>Hyphomicrobiales</taxon>
        <taxon>Rhizobiaceae</taxon>
        <taxon>Aliirhizobium</taxon>
    </lineage>
</organism>
<evidence type="ECO:0000313" key="7">
    <source>
        <dbReference type="EMBL" id="TNM63487.1"/>
    </source>
</evidence>
<keyword evidence="1 5" id="KW-0963">Cytoplasm</keyword>
<feature type="binding site" evidence="5">
    <location>
        <position position="24"/>
    </location>
    <ligand>
        <name>substrate</name>
    </ligand>
</feature>
<dbReference type="InterPro" id="IPR008000">
    <property type="entry name" value="Rham/fucose_mutarotase"/>
</dbReference>
<dbReference type="NCBIfam" id="TIGR02625">
    <property type="entry name" value="YiiL_rotase"/>
    <property type="match status" value="1"/>
</dbReference>
<dbReference type="Proteomes" id="UP000311605">
    <property type="component" value="Unassembled WGS sequence"/>
</dbReference>
<keyword evidence="8" id="KW-1185">Reference proteome</keyword>
<proteinExistence type="inferred from homology"/>
<sequence length="110" mass="12721">MVSQASRIRKAFVMQVFPDKHDEYKRRHDEIWPKLAETLKAHGAFSYAIYLDEARSLLFASVEIESEERWAAVANTAVCKEWWAFMADVMASNSDNSPVSQELKEVFYLS</sequence>
<dbReference type="UniPathway" id="UPA00125"/>
<dbReference type="HAMAP" id="MF_01663">
    <property type="entry name" value="L_rham_rotase"/>
    <property type="match status" value="1"/>
</dbReference>
<feature type="binding site" evidence="5">
    <location>
        <begin position="82"/>
        <end position="83"/>
    </location>
    <ligand>
        <name>substrate</name>
    </ligand>
</feature>
<feature type="binding site" evidence="5">
    <location>
        <position position="47"/>
    </location>
    <ligand>
        <name>substrate</name>
    </ligand>
</feature>
<comment type="caution">
    <text evidence="7">The sequence shown here is derived from an EMBL/GenBank/DDBJ whole genome shotgun (WGS) entry which is preliminary data.</text>
</comment>
<comment type="function">
    <text evidence="5">Involved in the anomeric conversion of L-rhamnose.</text>
</comment>
<keyword evidence="2 5" id="KW-0413">Isomerase</keyword>
<dbReference type="GO" id="GO:0005737">
    <property type="term" value="C:cytoplasm"/>
    <property type="evidence" value="ECO:0007669"/>
    <property type="project" value="UniProtKB-SubCell"/>
</dbReference>
<dbReference type="InterPro" id="IPR013448">
    <property type="entry name" value="L-rhamnose_mutarotase"/>
</dbReference>
<dbReference type="RefSeq" id="WP_139676398.1">
    <property type="nucleotide sequence ID" value="NZ_VDMN01000002.1"/>
</dbReference>
<comment type="subcellular location">
    <subcellularLocation>
        <location evidence="5">Cytoplasm</location>
    </subcellularLocation>
</comment>
<reference evidence="7 8" key="1">
    <citation type="submission" date="2019-06" db="EMBL/GenBank/DDBJ databases">
        <title>The draft genome of Rhizobium smilacinae PTYR-5.</title>
        <authorList>
            <person name="Liu L."/>
            <person name="Li L."/>
            <person name="Zhang X."/>
        </authorList>
    </citation>
    <scope>NUCLEOTIDE SEQUENCE [LARGE SCALE GENOMIC DNA]</scope>
    <source>
        <strain evidence="7 8">PTYR-5</strain>
    </source>
</reference>
<dbReference type="SUPFAM" id="SSF54909">
    <property type="entry name" value="Dimeric alpha+beta barrel"/>
    <property type="match status" value="1"/>
</dbReference>
<dbReference type="GO" id="GO:0062192">
    <property type="term" value="F:L-rhamnose mutarotase activity"/>
    <property type="evidence" value="ECO:0007669"/>
    <property type="project" value="UniProtKB-UniRule"/>
</dbReference>
<dbReference type="Pfam" id="PF05336">
    <property type="entry name" value="rhaM"/>
    <property type="match status" value="1"/>
</dbReference>
<evidence type="ECO:0000313" key="8">
    <source>
        <dbReference type="Proteomes" id="UP000311605"/>
    </source>
</evidence>
<keyword evidence="3 5" id="KW-0119">Carbohydrate metabolism</keyword>
<dbReference type="Gene3D" id="3.30.70.100">
    <property type="match status" value="1"/>
</dbReference>
<evidence type="ECO:0000256" key="3">
    <source>
        <dbReference type="ARBA" id="ARBA00023277"/>
    </source>
</evidence>
<dbReference type="PANTHER" id="PTHR34389:SF2">
    <property type="entry name" value="L-RHAMNOSE MUTAROTASE"/>
    <property type="match status" value="1"/>
</dbReference>
<comment type="catalytic activity">
    <reaction evidence="5">
        <text>alpha-L-rhamnose = beta-L-rhamnose</text>
        <dbReference type="Rhea" id="RHEA:25584"/>
        <dbReference type="ChEBI" id="CHEBI:27586"/>
        <dbReference type="ChEBI" id="CHEBI:27907"/>
        <dbReference type="EC" id="5.1.3.32"/>
    </reaction>
</comment>
<evidence type="ECO:0000256" key="5">
    <source>
        <dbReference type="HAMAP-Rule" id="MF_01663"/>
    </source>
</evidence>
<dbReference type="GO" id="GO:0019301">
    <property type="term" value="P:rhamnose catabolic process"/>
    <property type="evidence" value="ECO:0007669"/>
    <property type="project" value="UniProtKB-UniRule"/>
</dbReference>
<dbReference type="EMBL" id="VDMN01000002">
    <property type="protein sequence ID" value="TNM63487.1"/>
    <property type="molecule type" value="Genomic_DNA"/>
</dbReference>
<dbReference type="PANTHER" id="PTHR34389">
    <property type="entry name" value="L-RHAMNOSE MUTAROTASE"/>
    <property type="match status" value="1"/>
</dbReference>
<evidence type="ECO:0000256" key="1">
    <source>
        <dbReference type="ARBA" id="ARBA00022490"/>
    </source>
</evidence>
<comment type="pathway">
    <text evidence="5">Carbohydrate metabolism; L-rhamnose metabolism.</text>
</comment>
<feature type="active site" description="Proton donor" evidence="5">
    <location>
        <position position="28"/>
    </location>
</feature>
<evidence type="ECO:0000256" key="2">
    <source>
        <dbReference type="ARBA" id="ARBA00023235"/>
    </source>
</evidence>
<comment type="subunit">
    <text evidence="5">Homodimer.</text>
</comment>
<keyword evidence="4 5" id="KW-0684">Rhamnose metabolism</keyword>
<comment type="similarity">
    <text evidence="5">Belongs to the rhamnose mutarotase family.</text>
</comment>
<protein>
    <recommendedName>
        <fullName evidence="5 6">L-rhamnose mutarotase</fullName>
        <ecNumber evidence="5 6">5.1.3.32</ecNumber>
    </recommendedName>
    <alternativeName>
        <fullName evidence="5">Rhamnose 1-epimerase</fullName>
    </alternativeName>
    <alternativeName>
        <fullName evidence="5">Type-3 mutarotase</fullName>
    </alternativeName>
</protein>
<evidence type="ECO:0000256" key="4">
    <source>
        <dbReference type="ARBA" id="ARBA00023308"/>
    </source>
</evidence>
<dbReference type="InterPro" id="IPR011008">
    <property type="entry name" value="Dimeric_a/b-barrel"/>
</dbReference>
<dbReference type="OrthoDB" id="9799608at2"/>
<accession>A0A5C4XJF4</accession>